<reference evidence="3" key="1">
    <citation type="journal article" date="2019" name="Sci. Rep.">
        <title>Draft genome of Tanacetum cinerariifolium, the natural source of mosquito coil.</title>
        <authorList>
            <person name="Yamashiro T."/>
            <person name="Shiraishi A."/>
            <person name="Satake H."/>
            <person name="Nakayama K."/>
        </authorList>
    </citation>
    <scope>NUCLEOTIDE SEQUENCE</scope>
</reference>
<comment type="caution">
    <text evidence="3">The sequence shown here is derived from an EMBL/GenBank/DDBJ whole genome shotgun (WGS) entry which is preliminary data.</text>
</comment>
<feature type="region of interest" description="Disordered" evidence="1">
    <location>
        <begin position="939"/>
        <end position="960"/>
    </location>
</feature>
<dbReference type="EMBL" id="BKCJ010003231">
    <property type="protein sequence ID" value="GEU53803.1"/>
    <property type="molecule type" value="Genomic_DNA"/>
</dbReference>
<evidence type="ECO:0000256" key="1">
    <source>
        <dbReference type="SAM" id="MobiDB-lite"/>
    </source>
</evidence>
<dbReference type="InterPro" id="IPR012337">
    <property type="entry name" value="RNaseH-like_sf"/>
</dbReference>
<gene>
    <name evidence="3" type="ORF">Tci_025781</name>
</gene>
<dbReference type="InterPro" id="IPR057670">
    <property type="entry name" value="SH3_retrovirus"/>
</dbReference>
<feature type="compositionally biased region" description="Basic and acidic residues" evidence="1">
    <location>
        <begin position="897"/>
        <end position="906"/>
    </location>
</feature>
<accession>A0A6L2KVZ8</accession>
<dbReference type="InterPro" id="IPR039537">
    <property type="entry name" value="Retrotran_Ty1/copia-like"/>
</dbReference>
<dbReference type="PANTHER" id="PTHR42648">
    <property type="entry name" value="TRANSPOSASE, PUTATIVE-RELATED"/>
    <property type="match status" value="1"/>
</dbReference>
<proteinExistence type="predicted"/>
<dbReference type="InterPro" id="IPR036397">
    <property type="entry name" value="RNaseH_sf"/>
</dbReference>
<dbReference type="GO" id="GO:0003676">
    <property type="term" value="F:nucleic acid binding"/>
    <property type="evidence" value="ECO:0007669"/>
    <property type="project" value="InterPro"/>
</dbReference>
<feature type="compositionally biased region" description="Low complexity" evidence="1">
    <location>
        <begin position="946"/>
        <end position="956"/>
    </location>
</feature>
<sequence length="1077" mass="121621">MESLNPQVVAAVKLPILNPNEFDLWKMRIEQIINGVVQSIAPTTAEQKLAKKNELKAIGTLLMALPDNLPSERKTHTLIWRNKSDLEEQSLDDLFNILKIYKAEVKGSSTSSQYTQNIAFVSSNNTDISNKSVSVVPIVSAASSKALVFTILNVDSLSDVVIYSFFTSQSNSPQLENEDLKQIDADDLEETDLKWQVVMLTTRAMRFLQRTERNLCANGTAAIRFDMSIVECYNYHRRGYFVRECRSPRDNNNKEAPRRTIPVEVSTLNSLVHQALQDLIMRQVFDYEELHSDESVDSVSTSPVNDRYKSGEGYHAVSPPYTGTFMPSKPDLVFNDAPPASESIAHVVNVESSSNKPSKDMSNTLRPDASIIKDWTSDSEDETEIESVTKRKEPSFIQTSEHVKTPRESVKKVEPNKQTKNFETDNQKSRVRMTHPHSNRNVVPIAVLTRSRLLSLNAARPVSTAIHQTTVKSPRPVKHVVTKKHPPIRRPINHRPTTKNSNFNKKVTTVKVNKVNVVQGVKGNADNASANWGNPHQVLKDKGFIDSGCSRHMTGNISFFQTLKKLMDDMLHLEGIQKVELKFNLFNVSQMCDKKNSVLFTDTECVVLSFDYKLPDEDHVLLRVPRENTMYNVDLKNVVPSGDLTCLFVKATLDESNLWHRSLRHINFKTMNKLFYGMKGIKREFSVARTPQQNRVIETKNKTLIETARTMLEDLLLPIPFWAEVVNAACYVQNRILVTKPHNKTPYELLLGKFNRKADEGFLIRYYVNSKAFRVFNSRTRIVQESLHINFLENQPNVAGSGPKWLFDIDTLTQSMNYQIVVAGNQPNHNAGIKESLDVGKVGKETVSAQQYVLLPLWSTGSQDPPNTDADAAFDVKENEKDVHVSPSRSDKPKKHDVKDKRDDTGKTPVDSPKGVRDLRAEFEEFSINSTNKVNAASAPVTAIWPNPTNSTNNPSKYPDDPDMPELEDIVYLDDEEDVGAEADFSNLETNISVSPIPTTRVYKDHPVTQIIGDLTSAPQTRSMARIVKEQGGLNQINNEDFHTCMFACFLSQEEPKRVHQALKDPSWIEAMQEELL</sequence>
<feature type="region of interest" description="Disordered" evidence="1">
    <location>
        <begin position="878"/>
        <end position="917"/>
    </location>
</feature>
<dbReference type="SUPFAM" id="SSF53098">
    <property type="entry name" value="Ribonuclease H-like"/>
    <property type="match status" value="1"/>
</dbReference>
<dbReference type="AlphaFoldDB" id="A0A6L2KVZ8"/>
<dbReference type="Gene3D" id="3.30.420.10">
    <property type="entry name" value="Ribonuclease H-like superfamily/Ribonuclease H"/>
    <property type="match status" value="1"/>
</dbReference>
<dbReference type="Pfam" id="PF25597">
    <property type="entry name" value="SH3_retrovirus"/>
    <property type="match status" value="1"/>
</dbReference>
<dbReference type="PANTHER" id="PTHR42648:SF32">
    <property type="entry name" value="RIBONUCLEASE H-LIKE DOMAIN, GAG-PRE-INTEGRASE DOMAIN PROTEIN-RELATED"/>
    <property type="match status" value="1"/>
</dbReference>
<evidence type="ECO:0000259" key="2">
    <source>
        <dbReference type="Pfam" id="PF25597"/>
    </source>
</evidence>
<name>A0A6L2KVZ8_TANCI</name>
<protein>
    <recommendedName>
        <fullName evidence="2">Retroviral polymerase SH3-like domain-containing protein</fullName>
    </recommendedName>
</protein>
<feature type="domain" description="Retroviral polymerase SH3-like" evidence="2">
    <location>
        <begin position="752"/>
        <end position="795"/>
    </location>
</feature>
<organism evidence="3">
    <name type="scientific">Tanacetum cinerariifolium</name>
    <name type="common">Dalmatian daisy</name>
    <name type="synonym">Chrysanthemum cinerariifolium</name>
    <dbReference type="NCBI Taxonomy" id="118510"/>
    <lineage>
        <taxon>Eukaryota</taxon>
        <taxon>Viridiplantae</taxon>
        <taxon>Streptophyta</taxon>
        <taxon>Embryophyta</taxon>
        <taxon>Tracheophyta</taxon>
        <taxon>Spermatophyta</taxon>
        <taxon>Magnoliopsida</taxon>
        <taxon>eudicotyledons</taxon>
        <taxon>Gunneridae</taxon>
        <taxon>Pentapetalae</taxon>
        <taxon>asterids</taxon>
        <taxon>campanulids</taxon>
        <taxon>Asterales</taxon>
        <taxon>Asteraceae</taxon>
        <taxon>Asteroideae</taxon>
        <taxon>Anthemideae</taxon>
        <taxon>Anthemidinae</taxon>
        <taxon>Tanacetum</taxon>
    </lineage>
</organism>
<evidence type="ECO:0000313" key="3">
    <source>
        <dbReference type="EMBL" id="GEU53803.1"/>
    </source>
</evidence>